<dbReference type="PANTHER" id="PTHR31419">
    <property type="entry name" value="PROTEIN PIN-LIKES 2"/>
    <property type="match status" value="1"/>
</dbReference>
<name>A0AAN7L3K0_TRANT</name>
<keyword evidence="2" id="KW-1133">Transmembrane helix</keyword>
<dbReference type="Proteomes" id="UP001346149">
    <property type="component" value="Unassembled WGS sequence"/>
</dbReference>
<evidence type="ECO:0000313" key="3">
    <source>
        <dbReference type="EMBL" id="KAK4777114.1"/>
    </source>
</evidence>
<feature type="transmembrane region" description="Helical" evidence="2">
    <location>
        <begin position="149"/>
        <end position="173"/>
    </location>
</feature>
<gene>
    <name evidence="3" type="ORF">SAY86_005802</name>
</gene>
<dbReference type="AlphaFoldDB" id="A0AAN7L3K0"/>
<evidence type="ECO:0000313" key="4">
    <source>
        <dbReference type="Proteomes" id="UP001346149"/>
    </source>
</evidence>
<organism evidence="3 4">
    <name type="scientific">Trapa natans</name>
    <name type="common">Water chestnut</name>
    <dbReference type="NCBI Taxonomy" id="22666"/>
    <lineage>
        <taxon>Eukaryota</taxon>
        <taxon>Viridiplantae</taxon>
        <taxon>Streptophyta</taxon>
        <taxon>Embryophyta</taxon>
        <taxon>Tracheophyta</taxon>
        <taxon>Spermatophyta</taxon>
        <taxon>Magnoliopsida</taxon>
        <taxon>eudicotyledons</taxon>
        <taxon>Gunneridae</taxon>
        <taxon>Pentapetalae</taxon>
        <taxon>rosids</taxon>
        <taxon>malvids</taxon>
        <taxon>Myrtales</taxon>
        <taxon>Lythraceae</taxon>
        <taxon>Trapa</taxon>
    </lineage>
</organism>
<dbReference type="GO" id="GO:0080162">
    <property type="term" value="P:endoplasmic reticulum to cytosol auxin transport"/>
    <property type="evidence" value="ECO:0007669"/>
    <property type="project" value="InterPro"/>
</dbReference>
<comment type="caution">
    <text evidence="3">The sequence shown here is derived from an EMBL/GenBank/DDBJ whole genome shotgun (WGS) entry which is preliminary data.</text>
</comment>
<dbReference type="PANTHER" id="PTHR31419:SF1">
    <property type="entry name" value="PROTEIN PIN-LIKES 6"/>
    <property type="match status" value="1"/>
</dbReference>
<evidence type="ECO:0000256" key="2">
    <source>
        <dbReference type="SAM" id="Phobius"/>
    </source>
</evidence>
<reference evidence="3 4" key="1">
    <citation type="journal article" date="2023" name="Hortic Res">
        <title>Pangenome of water caltrop reveals structural variations and asymmetric subgenome divergence after allopolyploidization.</title>
        <authorList>
            <person name="Zhang X."/>
            <person name="Chen Y."/>
            <person name="Wang L."/>
            <person name="Yuan Y."/>
            <person name="Fang M."/>
            <person name="Shi L."/>
            <person name="Lu R."/>
            <person name="Comes H.P."/>
            <person name="Ma Y."/>
            <person name="Chen Y."/>
            <person name="Huang G."/>
            <person name="Zhou Y."/>
            <person name="Zheng Z."/>
            <person name="Qiu Y."/>
        </authorList>
    </citation>
    <scope>NUCLEOTIDE SEQUENCE [LARGE SCALE GENOMIC DNA]</scope>
    <source>
        <strain evidence="3">F231</strain>
    </source>
</reference>
<sequence>MGKEEAAGRPNVRPLGIPTALEPEAVGNQRGSRKGEATALAPVLGLESVPEADPTRSVPALVLCQLMISGTASHGDIREASHGGPEGDTGRRTVGACNHQNRSDAYCQIGVFASSPVLDIFTARAGDFSAEDDGVNFMHTQLSTDLCRWFIPMNIVLATISGSVIGFIVASIVHPPYPFFKFTIIQIGIGESFLGGCSSTVCVSYKATTSSDIGVTYATGNIGNVPLVLIAALCRDRNNPFGDSDKCSTDGTAYISFGQWASRLLRSCLSLPS</sequence>
<protein>
    <submittedName>
        <fullName evidence="3">Uncharacterized protein</fullName>
    </submittedName>
</protein>
<feature type="region of interest" description="Disordered" evidence="1">
    <location>
        <begin position="75"/>
        <end position="95"/>
    </location>
</feature>
<dbReference type="InterPro" id="IPR039305">
    <property type="entry name" value="PILS2/6"/>
</dbReference>
<keyword evidence="2" id="KW-0812">Transmembrane</keyword>
<feature type="region of interest" description="Disordered" evidence="1">
    <location>
        <begin position="1"/>
        <end position="34"/>
    </location>
</feature>
<dbReference type="EMBL" id="JAXQNO010000018">
    <property type="protein sequence ID" value="KAK4777114.1"/>
    <property type="molecule type" value="Genomic_DNA"/>
</dbReference>
<evidence type="ECO:0000256" key="1">
    <source>
        <dbReference type="SAM" id="MobiDB-lite"/>
    </source>
</evidence>
<accession>A0AAN7L3K0</accession>
<proteinExistence type="predicted"/>
<keyword evidence="2" id="KW-0472">Membrane</keyword>
<keyword evidence="4" id="KW-1185">Reference proteome</keyword>